<feature type="region of interest" description="Disordered" evidence="2">
    <location>
        <begin position="424"/>
        <end position="531"/>
    </location>
</feature>
<evidence type="ECO:0000256" key="1">
    <source>
        <dbReference type="ARBA" id="ARBA00023054"/>
    </source>
</evidence>
<feature type="region of interest" description="Disordered" evidence="2">
    <location>
        <begin position="133"/>
        <end position="162"/>
    </location>
</feature>
<proteinExistence type="predicted"/>
<dbReference type="Pfam" id="PF25449">
    <property type="entry name" value="CCDC174_GRSR"/>
    <property type="match status" value="1"/>
</dbReference>
<organism evidence="4 5">
    <name type="scientific">Ramazzottius varieornatus</name>
    <name type="common">Water bear</name>
    <name type="synonym">Tardigrade</name>
    <dbReference type="NCBI Taxonomy" id="947166"/>
    <lineage>
        <taxon>Eukaryota</taxon>
        <taxon>Metazoa</taxon>
        <taxon>Ecdysozoa</taxon>
        <taxon>Tardigrada</taxon>
        <taxon>Eutardigrada</taxon>
        <taxon>Parachela</taxon>
        <taxon>Hypsibioidea</taxon>
        <taxon>Ramazzottiidae</taxon>
        <taxon>Ramazzottius</taxon>
    </lineage>
</organism>
<dbReference type="Proteomes" id="UP000186922">
    <property type="component" value="Unassembled WGS sequence"/>
</dbReference>
<dbReference type="OrthoDB" id="333551at2759"/>
<dbReference type="InterPro" id="IPR057464">
    <property type="entry name" value="CCDC174_GRSR"/>
</dbReference>
<feature type="domain" description="CCDC174 alpha/beta GRSR" evidence="3">
    <location>
        <begin position="167"/>
        <end position="195"/>
    </location>
</feature>
<feature type="compositionally biased region" description="Basic and acidic residues" evidence="2">
    <location>
        <begin position="359"/>
        <end position="383"/>
    </location>
</feature>
<dbReference type="AlphaFoldDB" id="A0A1D1UF10"/>
<dbReference type="STRING" id="947166.A0A1D1UF10"/>
<feature type="compositionally biased region" description="Acidic residues" evidence="2">
    <location>
        <begin position="145"/>
        <end position="154"/>
    </location>
</feature>
<feature type="compositionally biased region" description="Basic and acidic residues" evidence="2">
    <location>
        <begin position="468"/>
        <end position="477"/>
    </location>
</feature>
<evidence type="ECO:0000259" key="3">
    <source>
        <dbReference type="Pfam" id="PF25449"/>
    </source>
</evidence>
<dbReference type="PANTHER" id="PTHR15885">
    <property type="entry name" value="COILED-COIL DOMAIN-CONTAINING PROTEIN 174"/>
    <property type="match status" value="1"/>
</dbReference>
<accession>A0A1D1UF10</accession>
<gene>
    <name evidence="4" type="primary">RvY_00966-1</name>
    <name evidence="4" type="synonym">RvY_00966.1</name>
    <name evidence="4" type="ORF">RvY_00966</name>
</gene>
<keyword evidence="5" id="KW-1185">Reference proteome</keyword>
<dbReference type="PANTHER" id="PTHR15885:SF1">
    <property type="entry name" value="COILED-COIL DOMAIN-CONTAINING PROTEIN 174"/>
    <property type="match status" value="1"/>
</dbReference>
<dbReference type="Pfam" id="PF13300">
    <property type="entry name" value="DUF4078"/>
    <property type="match status" value="1"/>
</dbReference>
<feature type="compositionally biased region" description="Basic and acidic residues" evidence="2">
    <location>
        <begin position="485"/>
        <end position="513"/>
    </location>
</feature>
<sequence length="553" mass="62981">MTDKPFYITNVSAIHNLKAELFRKQEASKKKSNAASGSTNSISGYQVAKNNFLKPKPSAKKKSSTDLEQAEVSTDALSEESLSWEKAKIKLAQKEKLYDRLKQAHYTPEGDEDDQYLVDFGRRAQEDRNLAREAARNLASNNIKDEDDFSEDESGPYPQPSVPAEEWVEYEDYLGRSRRCLRKDLPSILEENKKLAADMSGRLQPEVSTEAVPGILVAPPATVQNFAQPAGFDFGQTPMSVRTLMSDDMRREMERLEWEKNEKGAEDADEPDVLGARPVHYQAVRSNEVRNLGVGYYAFSTDEGERQKELENLKSAHEATIRNRAKKDAISAKRKAEKDARMAKLRERKGLPPVDTSETSDKTDEFDEFERSLQSKEESKVDEPIYIPKPGSREWDRGKVEQDLQNLLPKSKTGIENFLEKSRAERNPDFAPPSAYSSAPAFTAPQWKRGQRTEKPGTAFNQMPFDYSGERAPREDPIPPMHDYQPWDHIRPWRERTEELPDSTSDRVADPDRPWNNAPPPSSYGESPPVRMSFNKATEEEIRKAAWELFNKK</sequence>
<feature type="region of interest" description="Disordered" evidence="2">
    <location>
        <begin position="324"/>
        <end position="397"/>
    </location>
</feature>
<feature type="region of interest" description="Disordered" evidence="2">
    <location>
        <begin position="48"/>
        <end position="80"/>
    </location>
</feature>
<reference evidence="4 5" key="1">
    <citation type="journal article" date="2016" name="Nat. Commun.">
        <title>Extremotolerant tardigrade genome and improved radiotolerance of human cultured cells by tardigrade-unique protein.</title>
        <authorList>
            <person name="Hashimoto T."/>
            <person name="Horikawa D.D."/>
            <person name="Saito Y."/>
            <person name="Kuwahara H."/>
            <person name="Kozuka-Hata H."/>
            <person name="Shin-I T."/>
            <person name="Minakuchi Y."/>
            <person name="Ohishi K."/>
            <person name="Motoyama A."/>
            <person name="Aizu T."/>
            <person name="Enomoto A."/>
            <person name="Kondo K."/>
            <person name="Tanaka S."/>
            <person name="Hara Y."/>
            <person name="Koshikawa S."/>
            <person name="Sagara H."/>
            <person name="Miura T."/>
            <person name="Yokobori S."/>
            <person name="Miyagawa K."/>
            <person name="Suzuki Y."/>
            <person name="Kubo T."/>
            <person name="Oyama M."/>
            <person name="Kohara Y."/>
            <person name="Fujiyama A."/>
            <person name="Arakawa K."/>
            <person name="Katayama T."/>
            <person name="Toyoda A."/>
            <person name="Kunieda T."/>
        </authorList>
    </citation>
    <scope>NUCLEOTIDE SEQUENCE [LARGE SCALE GENOMIC DNA]</scope>
    <source>
        <strain evidence="4 5">YOKOZUNA-1</strain>
    </source>
</reference>
<evidence type="ECO:0000313" key="5">
    <source>
        <dbReference type="Proteomes" id="UP000186922"/>
    </source>
</evidence>
<evidence type="ECO:0000256" key="2">
    <source>
        <dbReference type="SAM" id="MobiDB-lite"/>
    </source>
</evidence>
<dbReference type="EMBL" id="BDGG01000001">
    <property type="protein sequence ID" value="GAU88226.1"/>
    <property type="molecule type" value="Genomic_DNA"/>
</dbReference>
<keyword evidence="1" id="KW-0175">Coiled coil</keyword>
<dbReference type="GO" id="GO:0005634">
    <property type="term" value="C:nucleus"/>
    <property type="evidence" value="ECO:0007669"/>
    <property type="project" value="TreeGrafter"/>
</dbReference>
<feature type="compositionally biased region" description="Low complexity" evidence="2">
    <location>
        <begin position="432"/>
        <end position="445"/>
    </location>
</feature>
<protein>
    <recommendedName>
        <fullName evidence="3">CCDC174 alpha/beta GRSR domain-containing protein</fullName>
    </recommendedName>
</protein>
<comment type="caution">
    <text evidence="4">The sequence shown here is derived from an EMBL/GenBank/DDBJ whole genome shotgun (WGS) entry which is preliminary data.</text>
</comment>
<dbReference type="InterPro" id="IPR025066">
    <property type="entry name" value="CCDC174-like"/>
</dbReference>
<name>A0A1D1UF10_RAMVA</name>
<evidence type="ECO:0000313" key="4">
    <source>
        <dbReference type="EMBL" id="GAU88226.1"/>
    </source>
</evidence>
<feature type="compositionally biased region" description="Basic and acidic residues" evidence="2">
    <location>
        <begin position="324"/>
        <end position="350"/>
    </location>
</feature>